<dbReference type="AlphaFoldDB" id="A0A0A2EZ92"/>
<comment type="caution">
    <text evidence="1">The sequence shown here is derived from an EMBL/GenBank/DDBJ whole genome shotgun (WGS) entry which is preliminary data.</text>
</comment>
<evidence type="ECO:0000313" key="1">
    <source>
        <dbReference type="EMBL" id="KGN81599.1"/>
    </source>
</evidence>
<organism evidence="1 2">
    <name type="scientific">Porphyromonas cangingivalis</name>
    <dbReference type="NCBI Taxonomy" id="36874"/>
    <lineage>
        <taxon>Bacteria</taxon>
        <taxon>Pseudomonadati</taxon>
        <taxon>Bacteroidota</taxon>
        <taxon>Bacteroidia</taxon>
        <taxon>Bacteroidales</taxon>
        <taxon>Porphyromonadaceae</taxon>
        <taxon>Porphyromonas</taxon>
    </lineage>
</organism>
<reference evidence="1 2" key="1">
    <citation type="submission" date="2014-08" db="EMBL/GenBank/DDBJ databases">
        <title>Porphyromonas cangingivalis strain:COT-109_OH1386 Genome sequencing.</title>
        <authorList>
            <person name="Wallis C."/>
            <person name="Deusch O."/>
            <person name="O'Flynn C."/>
            <person name="Davis I."/>
            <person name="Jospin G."/>
            <person name="Darling A.E."/>
            <person name="Coil D.A."/>
            <person name="Alexiev A."/>
            <person name="Horsfall A."/>
            <person name="Kirkwood N."/>
            <person name="Harris S."/>
            <person name="Eisen J.A."/>
        </authorList>
    </citation>
    <scope>NUCLEOTIDE SEQUENCE [LARGE SCALE GENOMIC DNA]</scope>
    <source>
        <strain evidence="2">COT-109 OH1386</strain>
    </source>
</reference>
<keyword evidence="2" id="KW-1185">Reference proteome</keyword>
<name>A0A0A2EZ92_PORCN</name>
<evidence type="ECO:0000313" key="2">
    <source>
        <dbReference type="Proteomes" id="UP000030125"/>
    </source>
</evidence>
<gene>
    <name evidence="1" type="ORF">HQ35_04295</name>
</gene>
<dbReference type="EMBL" id="JQJD01000025">
    <property type="protein sequence ID" value="KGN81599.1"/>
    <property type="molecule type" value="Genomic_DNA"/>
</dbReference>
<dbReference type="Proteomes" id="UP000030125">
    <property type="component" value="Unassembled WGS sequence"/>
</dbReference>
<sequence length="75" mass="8644">MITIESSAYTGVCETTKRADVLIICNENISKVFMVKFSESCLCRSDEIFDFRTTDWGCRLLNLISIIKTLTIWQQ</sequence>
<protein>
    <submittedName>
        <fullName evidence="1">Uncharacterized protein</fullName>
    </submittedName>
</protein>
<proteinExistence type="predicted"/>
<accession>A0A0A2EZ92</accession>